<accession>A0A1J4MU24</accession>
<dbReference type="PROSITE" id="PS50086">
    <property type="entry name" value="TBC_RABGAP"/>
    <property type="match status" value="1"/>
</dbReference>
<organism evidence="3 4">
    <name type="scientific">Cryptosporidium andersoni</name>
    <dbReference type="NCBI Taxonomy" id="117008"/>
    <lineage>
        <taxon>Eukaryota</taxon>
        <taxon>Sar</taxon>
        <taxon>Alveolata</taxon>
        <taxon>Apicomplexa</taxon>
        <taxon>Conoidasida</taxon>
        <taxon>Coccidia</taxon>
        <taxon>Eucoccidiorida</taxon>
        <taxon>Eimeriorina</taxon>
        <taxon>Cryptosporidiidae</taxon>
        <taxon>Cryptosporidium</taxon>
    </lineage>
</organism>
<keyword evidence="1" id="KW-0343">GTPase activation</keyword>
<proteinExistence type="predicted"/>
<dbReference type="OrthoDB" id="27140at2759"/>
<dbReference type="InterPro" id="IPR000195">
    <property type="entry name" value="Rab-GAP-TBC_dom"/>
</dbReference>
<dbReference type="InterPro" id="IPR035969">
    <property type="entry name" value="Rab-GAP_TBC_sf"/>
</dbReference>
<dbReference type="Proteomes" id="UP000186804">
    <property type="component" value="Unassembled WGS sequence"/>
</dbReference>
<sequence length="575" mass="68167">MNNIEIKIEDEQQFILSASDIRSFYSILTNKGRSHGLINYTEKVCEMNQTNKSGEQTFGAIKKSQVCTMRRLRWLFFLKILPENLLDLQYDNFFEKALEILNIRRMQYHEEYKKYRIDISKILSMDPSKFHPLSQSVDNPWTQQQKNGELLDEIWKDITRTFADRELFLEIDTRQLLQRVIFTWTRQNTDFGYKQGMNELAAIFFYINYCEIQRDEKTEDSNQDRSYCELKLDIDYNTGSFMNLLSNKSIEADTYIMFNQLMNDFGLKYMFQSVYNRASEGRGSEKLGLKNDDNKNTEKTPIIFRCMHIYSLMERYDNELYNNLAKEYQIEPQLIFLRWFRLLFSREFSSLSDALIMWDYLFLDAFQNGQLIQKNLSDIKLEYPNSEYICVEVEKSMPIVNFVALSLLLMKRNEILASDYNNTLRLLVNQTTLQINPSSIFIKARKYYSIENQVLDNTSNSKFIHNSPNYDDLLVNYTDIKCKDSNEKFKEEIRNRKFYSSNENKDSTGILKRDDSCYTSESLGNGLLSDYLLVLCKKLKFNAKYSNDIDFLKKLLLETLEDLTNLRAILLEKNM</sequence>
<dbReference type="Gene3D" id="1.10.472.80">
    <property type="entry name" value="Ypt/Rab-GAP domain of gyp1p, domain 3"/>
    <property type="match status" value="1"/>
</dbReference>
<dbReference type="AlphaFoldDB" id="A0A1J4MU24"/>
<comment type="caution">
    <text evidence="3">The sequence shown here is derived from an EMBL/GenBank/DDBJ whole genome shotgun (WGS) entry which is preliminary data.</text>
</comment>
<keyword evidence="4" id="KW-1185">Reference proteome</keyword>
<name>A0A1J4MU24_9CRYT</name>
<evidence type="ECO:0000313" key="3">
    <source>
        <dbReference type="EMBL" id="OII76516.1"/>
    </source>
</evidence>
<dbReference type="VEuPathDB" id="CryptoDB:cand_000370"/>
<dbReference type="SUPFAM" id="SSF47923">
    <property type="entry name" value="Ypt/Rab-GAP domain of gyp1p"/>
    <property type="match status" value="2"/>
</dbReference>
<evidence type="ECO:0000313" key="4">
    <source>
        <dbReference type="Proteomes" id="UP000186804"/>
    </source>
</evidence>
<evidence type="ECO:0000256" key="1">
    <source>
        <dbReference type="ARBA" id="ARBA00022468"/>
    </source>
</evidence>
<dbReference type="EMBL" id="LRBS01000057">
    <property type="protein sequence ID" value="OII76516.1"/>
    <property type="molecule type" value="Genomic_DNA"/>
</dbReference>
<dbReference type="RefSeq" id="XP_067068362.1">
    <property type="nucleotide sequence ID" value="XM_067210287.1"/>
</dbReference>
<dbReference type="SMART" id="SM00164">
    <property type="entry name" value="TBC"/>
    <property type="match status" value="1"/>
</dbReference>
<dbReference type="GeneID" id="92364222"/>
<dbReference type="PANTHER" id="PTHR22957:SF337">
    <property type="entry name" value="TBC1 DOMAIN FAMILY MEMBER 5"/>
    <property type="match status" value="1"/>
</dbReference>
<dbReference type="Pfam" id="PF00566">
    <property type="entry name" value="RabGAP-TBC"/>
    <property type="match status" value="2"/>
</dbReference>
<dbReference type="PANTHER" id="PTHR22957">
    <property type="entry name" value="TBC1 DOMAIN FAMILY MEMBER GTPASE-ACTIVATING PROTEIN"/>
    <property type="match status" value="1"/>
</dbReference>
<gene>
    <name evidence="3" type="ORF">cand_000370</name>
</gene>
<dbReference type="Gene3D" id="1.10.8.270">
    <property type="entry name" value="putative rabgap domain of human tbc1 domain family member 14 like domains"/>
    <property type="match status" value="1"/>
</dbReference>
<protein>
    <recommendedName>
        <fullName evidence="2">Rab-GAP TBC domain-containing protein</fullName>
    </recommendedName>
</protein>
<evidence type="ECO:0000259" key="2">
    <source>
        <dbReference type="PROSITE" id="PS50086"/>
    </source>
</evidence>
<feature type="domain" description="Rab-GAP TBC" evidence="2">
    <location>
        <begin position="64"/>
        <end position="365"/>
    </location>
</feature>
<reference evidence="3 4" key="1">
    <citation type="submission" date="2016-10" db="EMBL/GenBank/DDBJ databases">
        <title>Reductive evolution of mitochondrial metabolism and differential evolution of invasion-related proteins in Cryptosporidium.</title>
        <authorList>
            <person name="Liu S."/>
            <person name="Roellig D.M."/>
            <person name="Guo Y."/>
            <person name="Li N."/>
            <person name="Frace M.A."/>
            <person name="Tang K."/>
            <person name="Zhang L."/>
            <person name="Feng Y."/>
            <person name="Xiao L."/>
        </authorList>
    </citation>
    <scope>NUCLEOTIDE SEQUENCE [LARGE SCALE GENOMIC DNA]</scope>
    <source>
        <strain evidence="3">30847</strain>
    </source>
</reference>
<dbReference type="GO" id="GO:0005096">
    <property type="term" value="F:GTPase activator activity"/>
    <property type="evidence" value="ECO:0007669"/>
    <property type="project" value="UniProtKB-KW"/>
</dbReference>